<dbReference type="RefSeq" id="WP_006040364.1">
    <property type="nucleotide sequence ID" value="NZ_AEDD01000013.1"/>
</dbReference>
<dbReference type="Gene3D" id="3.40.50.2300">
    <property type="match status" value="2"/>
</dbReference>
<reference evidence="5 6" key="1">
    <citation type="submission" date="2010-07" db="EMBL/GenBank/DDBJ databases">
        <title>The draft genome of Paenibacillus curdlanolyticus YK9.</title>
        <authorList>
            <consortium name="US DOE Joint Genome Institute (JGI-PGF)"/>
            <person name="Lucas S."/>
            <person name="Copeland A."/>
            <person name="Lapidus A."/>
            <person name="Cheng J.-F."/>
            <person name="Bruce D."/>
            <person name="Goodwin L."/>
            <person name="Pitluck S."/>
            <person name="Land M.L."/>
            <person name="Hauser L."/>
            <person name="Chang Y.-J."/>
            <person name="Jeffries C."/>
            <person name="Anderson I.J."/>
            <person name="Johnson E."/>
            <person name="Loganathan U."/>
            <person name="Mulhopadhyay B."/>
            <person name="Kyrpides N."/>
            <person name="Woyke T.J."/>
        </authorList>
    </citation>
    <scope>NUCLEOTIDE SEQUENCE [LARGE SCALE GENOMIC DNA]</scope>
    <source>
        <strain evidence="5 6">YK9</strain>
    </source>
</reference>
<keyword evidence="1" id="KW-0805">Transcription regulation</keyword>
<dbReference type="InterPro" id="IPR010982">
    <property type="entry name" value="Lambda_DNA-bd_dom_sf"/>
</dbReference>
<evidence type="ECO:0000256" key="3">
    <source>
        <dbReference type="ARBA" id="ARBA00023163"/>
    </source>
</evidence>
<dbReference type="GO" id="GO:0003700">
    <property type="term" value="F:DNA-binding transcription factor activity"/>
    <property type="evidence" value="ECO:0007669"/>
    <property type="project" value="TreeGrafter"/>
</dbReference>
<dbReference type="PROSITE" id="PS00356">
    <property type="entry name" value="HTH_LACI_1"/>
    <property type="match status" value="1"/>
</dbReference>
<name>E0IFE0_9BACL</name>
<dbReference type="Pfam" id="PF00356">
    <property type="entry name" value="LacI"/>
    <property type="match status" value="1"/>
</dbReference>
<gene>
    <name evidence="5" type="ORF">PaecuDRAFT_4381</name>
</gene>
<dbReference type="eggNOG" id="COG1609">
    <property type="taxonomic scope" value="Bacteria"/>
</dbReference>
<dbReference type="STRING" id="717606.PaecuDRAFT_4381"/>
<dbReference type="GO" id="GO:0000976">
    <property type="term" value="F:transcription cis-regulatory region binding"/>
    <property type="evidence" value="ECO:0007669"/>
    <property type="project" value="TreeGrafter"/>
</dbReference>
<keyword evidence="3" id="KW-0804">Transcription</keyword>
<dbReference type="SUPFAM" id="SSF47413">
    <property type="entry name" value="lambda repressor-like DNA-binding domains"/>
    <property type="match status" value="1"/>
</dbReference>
<protein>
    <submittedName>
        <fullName evidence="5">Transcriptional regulator, LacI family</fullName>
    </submittedName>
</protein>
<dbReference type="Pfam" id="PF13377">
    <property type="entry name" value="Peripla_BP_3"/>
    <property type="match status" value="1"/>
</dbReference>
<evidence type="ECO:0000313" key="6">
    <source>
        <dbReference type="Proteomes" id="UP000005387"/>
    </source>
</evidence>
<dbReference type="AlphaFoldDB" id="E0IFE0"/>
<dbReference type="PANTHER" id="PTHR30146:SF136">
    <property type="entry name" value="NTD BIOSYNTHESIS OPERON REGULATOR NTDR"/>
    <property type="match status" value="1"/>
</dbReference>
<evidence type="ECO:0000256" key="2">
    <source>
        <dbReference type="ARBA" id="ARBA00023125"/>
    </source>
</evidence>
<keyword evidence="6" id="KW-1185">Reference proteome</keyword>
<proteinExistence type="predicted"/>
<evidence type="ECO:0000256" key="1">
    <source>
        <dbReference type="ARBA" id="ARBA00023015"/>
    </source>
</evidence>
<dbReference type="CDD" id="cd06286">
    <property type="entry name" value="PBP1_CcpB-like"/>
    <property type="match status" value="1"/>
</dbReference>
<evidence type="ECO:0000259" key="4">
    <source>
        <dbReference type="PROSITE" id="PS50932"/>
    </source>
</evidence>
<dbReference type="InterPro" id="IPR046335">
    <property type="entry name" value="LacI/GalR-like_sensor"/>
</dbReference>
<keyword evidence="2" id="KW-0238">DNA-binding</keyword>
<sequence length="324" mass="36220">MTNIFEIAQKAKVSRTTVSRVLNNHPYVKADKRDAVLQAIKELHYVPNFNAVHLSKGKTNIIGVMVPKIDHPFFSQLIAGIGDACNRHGYSLLLHQSNNDSNQELEFFNKLKYKLVDGLILGSTISPPHVLDEMAIYGKIISCEVSESKSIASVFIDHESGLQLALDHLREQGHQHIGLCIGNAKSGVGINRKQSFFNYQQKYQLRWHADWYFDGKYTIEDGIQVARQLFSLPDRPTAMVVGSDYVAAGIIYEARKQGVRVPDSLAVTGFDNQPISKVVELSTIHQPIKELGNTAADLLYNLIHSHDVPSTNKLNLSFIKRNST</sequence>
<accession>E0IFE0</accession>
<dbReference type="InterPro" id="IPR000843">
    <property type="entry name" value="HTH_LacI"/>
</dbReference>
<dbReference type="SMART" id="SM00354">
    <property type="entry name" value="HTH_LACI"/>
    <property type="match status" value="1"/>
</dbReference>
<dbReference type="PROSITE" id="PS50932">
    <property type="entry name" value="HTH_LACI_2"/>
    <property type="match status" value="1"/>
</dbReference>
<dbReference type="EMBL" id="AEDD01000013">
    <property type="protein sequence ID" value="EFM08916.1"/>
    <property type="molecule type" value="Genomic_DNA"/>
</dbReference>
<feature type="domain" description="HTH lacI-type" evidence="4">
    <location>
        <begin position="2"/>
        <end position="56"/>
    </location>
</feature>
<dbReference type="CDD" id="cd01392">
    <property type="entry name" value="HTH_LacI"/>
    <property type="match status" value="1"/>
</dbReference>
<dbReference type="InterPro" id="IPR028082">
    <property type="entry name" value="Peripla_BP_I"/>
</dbReference>
<dbReference type="Proteomes" id="UP000005387">
    <property type="component" value="Unassembled WGS sequence"/>
</dbReference>
<dbReference type="Gene3D" id="1.10.260.40">
    <property type="entry name" value="lambda repressor-like DNA-binding domains"/>
    <property type="match status" value="1"/>
</dbReference>
<evidence type="ECO:0000313" key="5">
    <source>
        <dbReference type="EMBL" id="EFM08916.1"/>
    </source>
</evidence>
<dbReference type="OrthoDB" id="9798934at2"/>
<dbReference type="PANTHER" id="PTHR30146">
    <property type="entry name" value="LACI-RELATED TRANSCRIPTIONAL REPRESSOR"/>
    <property type="match status" value="1"/>
</dbReference>
<dbReference type="SUPFAM" id="SSF53822">
    <property type="entry name" value="Periplasmic binding protein-like I"/>
    <property type="match status" value="1"/>
</dbReference>
<organism evidence="5 6">
    <name type="scientific">Paenibacillus curdlanolyticus YK9</name>
    <dbReference type="NCBI Taxonomy" id="717606"/>
    <lineage>
        <taxon>Bacteria</taxon>
        <taxon>Bacillati</taxon>
        <taxon>Bacillota</taxon>
        <taxon>Bacilli</taxon>
        <taxon>Bacillales</taxon>
        <taxon>Paenibacillaceae</taxon>
        <taxon>Paenibacillus</taxon>
    </lineage>
</organism>